<proteinExistence type="predicted"/>
<organism evidence="2">
    <name type="scientific">uncultured marine microorganism HF4000_48F7</name>
    <dbReference type="NCBI Taxonomy" id="455500"/>
    <lineage>
        <taxon>unclassified sequences</taxon>
        <taxon>environmental samples</taxon>
    </lineage>
</organism>
<feature type="domain" description="Bacteriophage T7 tail fibre protein-like N-terminal" evidence="1">
    <location>
        <begin position="7"/>
        <end position="83"/>
    </location>
</feature>
<sequence length="665" mass="68316">MTVSVKRNQVQFGGDGSTTAFTVNFPYTELTQVKVFLDSTEQTRTTHFTLTDPGATGTVTFGTAPAAGKLVTIKRETDYLQAIDYVNNDALDAETLEKAFDKLTMMCQQLDVKIEKSIGFEETVSEVDTTSLKLAAGTSDLAGKLLAFDSTGAFVTTQEIGTFKGSDGTTTTAAYVVRDLIRDNSNDNVYFTKVNAAAGSSLTDTNKFELLVDVATVRTLKTQAETAKTASETAQAASEAALASFQGQFKTGATNPYTGTPDNGDLWYDTANNILKYYVTGTGFEPVTTSLATVSNNYLSISNQVITAGTVPISLGGTGGTSASEARTLLGVTLGSDVQAYDAGLQSISGLTTAANKMIYTTGSDTYAVTDLTAFARTILDDSDAATVRTTLGLDSAATTPSSDYATAAQGSKADSATQPGDAATTLNVSATDKLLGRSTAGAGSVEEITLTSAGRALLDDADAAAQRTTLGLGTAATSASGDFETAGSVSTHAALTSSVHGISSFGATLVDDANASTARTTLGLGTISTQASDSVSITGGSVTGITDLAIADGGTGASSVSVARSNLLPNYSGNGSKVLALNSGGTDVEWVTQSEVFTAGVANAFEHPNSVTDSFTVSSSDHRFYVGPISFTNTVTLQGKMLVFDGLYTTTAAINITGTLHVRG</sequence>
<evidence type="ECO:0000259" key="1">
    <source>
        <dbReference type="Pfam" id="PF03906"/>
    </source>
</evidence>
<name>B3SZU7_9ZZZZ</name>
<protein>
    <recommendedName>
        <fullName evidence="1">Bacteriophage T7 tail fibre protein-like N-terminal domain-containing protein</fullName>
    </recommendedName>
</protein>
<dbReference type="AlphaFoldDB" id="B3SZU7"/>
<dbReference type="EMBL" id="EU016559">
    <property type="protein sequence ID" value="ABZ05855.1"/>
    <property type="molecule type" value="Genomic_DNA"/>
</dbReference>
<dbReference type="InterPro" id="IPR005604">
    <property type="entry name" value="Phage_T7_tail_fibre-like_N"/>
</dbReference>
<gene>
    <name evidence="2" type="ORF">ALOHA_HF400048F7ctg1g22</name>
</gene>
<reference evidence="2" key="1">
    <citation type="journal article" date="2008" name="ISME J.">
        <title>Genomic patterns of recombination, clonal divergence and environment in marine microbial populations.</title>
        <authorList>
            <person name="Konstantinidis K.T."/>
            <person name="Delong E.F."/>
        </authorList>
    </citation>
    <scope>NUCLEOTIDE SEQUENCE</scope>
</reference>
<accession>B3SZU7</accession>
<evidence type="ECO:0000313" key="2">
    <source>
        <dbReference type="EMBL" id="ABZ05855.1"/>
    </source>
</evidence>
<dbReference type="Pfam" id="PF03906">
    <property type="entry name" value="Phage_T7_tail"/>
    <property type="match status" value="1"/>
</dbReference>